<accession>A0A255GQB0</accession>
<keyword evidence="2" id="KW-0560">Oxidoreductase</keyword>
<dbReference type="GO" id="GO:0016491">
    <property type="term" value="F:oxidoreductase activity"/>
    <property type="evidence" value="ECO:0007669"/>
    <property type="project" value="UniProtKB-KW"/>
</dbReference>
<sequence length="245" mass="25946">MVAVVTGATGGIGRAVCERLAAGGHDLVLTWRSDQQRAEQLAAGLRSHGAEVRLVRCDLEVEDQVRTLAEAVGDRLEVLVHAAGPHVPMIHLSRVSGEQLRRQLLGDAMSFFTLTQALLPALRRAGGSVVLVSTAATDRYPVRDGLSAVPKGSAEQLARAYAAEEGRYGVRVNIVGPGMLTEGMAERLISSGELDERALAITRNNIPLRRFGRADDVAAAVDFLAGPDAGFISGQKINVDGGYTV</sequence>
<dbReference type="InterPro" id="IPR002347">
    <property type="entry name" value="SDR_fam"/>
</dbReference>
<evidence type="ECO:0000313" key="4">
    <source>
        <dbReference type="EMBL" id="OYO16573.1"/>
    </source>
</evidence>
<reference evidence="4 5" key="1">
    <citation type="submission" date="2017-07" db="EMBL/GenBank/DDBJ databases">
        <title>Draft whole genome sequences of clinical Proprionibacteriaceae strains.</title>
        <authorList>
            <person name="Bernier A.-M."/>
            <person name="Bernard K."/>
            <person name="Domingo M.-C."/>
        </authorList>
    </citation>
    <scope>NUCLEOTIDE SEQUENCE [LARGE SCALE GENOMIC DNA]</scope>
    <source>
        <strain evidence="4 5">NML 130396</strain>
    </source>
</reference>
<evidence type="ECO:0000256" key="1">
    <source>
        <dbReference type="ARBA" id="ARBA00006484"/>
    </source>
</evidence>
<protein>
    <submittedName>
        <fullName evidence="4">Dehydrogenase</fullName>
    </submittedName>
</protein>
<proteinExistence type="inferred from homology"/>
<dbReference type="InterPro" id="IPR057326">
    <property type="entry name" value="KR_dom"/>
</dbReference>
<dbReference type="EMBL" id="NMVQ01000047">
    <property type="protein sequence ID" value="OYO16573.1"/>
    <property type="molecule type" value="Genomic_DNA"/>
</dbReference>
<dbReference type="InterPro" id="IPR036291">
    <property type="entry name" value="NAD(P)-bd_dom_sf"/>
</dbReference>
<keyword evidence="5" id="KW-1185">Reference proteome</keyword>
<dbReference type="PANTHER" id="PTHR43639:SF1">
    <property type="entry name" value="SHORT-CHAIN DEHYDROGENASE_REDUCTASE FAMILY PROTEIN"/>
    <property type="match status" value="1"/>
</dbReference>
<dbReference type="Proteomes" id="UP000216311">
    <property type="component" value="Unassembled WGS sequence"/>
</dbReference>
<dbReference type="AlphaFoldDB" id="A0A255GQB0"/>
<organism evidence="4 5">
    <name type="scientific">Enemella dayhoffiae</name>
    <dbReference type="NCBI Taxonomy" id="2016507"/>
    <lineage>
        <taxon>Bacteria</taxon>
        <taxon>Bacillati</taxon>
        <taxon>Actinomycetota</taxon>
        <taxon>Actinomycetes</taxon>
        <taxon>Propionibacteriales</taxon>
        <taxon>Propionibacteriaceae</taxon>
        <taxon>Enemella</taxon>
    </lineage>
</organism>
<evidence type="ECO:0000259" key="3">
    <source>
        <dbReference type="SMART" id="SM00822"/>
    </source>
</evidence>
<feature type="domain" description="Ketoreductase" evidence="3">
    <location>
        <begin position="1"/>
        <end position="209"/>
    </location>
</feature>
<dbReference type="CDD" id="cd05233">
    <property type="entry name" value="SDR_c"/>
    <property type="match status" value="1"/>
</dbReference>
<evidence type="ECO:0000313" key="5">
    <source>
        <dbReference type="Proteomes" id="UP000216311"/>
    </source>
</evidence>
<comment type="similarity">
    <text evidence="1">Belongs to the short-chain dehydrogenases/reductases (SDR) family.</text>
</comment>
<dbReference type="OrthoDB" id="517007at2"/>
<name>A0A255GQB0_9ACTN</name>
<dbReference type="Pfam" id="PF13561">
    <property type="entry name" value="adh_short_C2"/>
    <property type="match status" value="1"/>
</dbReference>
<evidence type="ECO:0000256" key="2">
    <source>
        <dbReference type="ARBA" id="ARBA00023002"/>
    </source>
</evidence>
<dbReference type="SUPFAM" id="SSF51735">
    <property type="entry name" value="NAD(P)-binding Rossmann-fold domains"/>
    <property type="match status" value="1"/>
</dbReference>
<dbReference type="PRINTS" id="PR00081">
    <property type="entry name" value="GDHRDH"/>
</dbReference>
<dbReference type="RefSeq" id="WP_094365460.1">
    <property type="nucleotide sequence ID" value="NZ_NMVQ01000047.1"/>
</dbReference>
<dbReference type="SMART" id="SM00822">
    <property type="entry name" value="PKS_KR"/>
    <property type="match status" value="1"/>
</dbReference>
<comment type="caution">
    <text evidence="4">The sequence shown here is derived from an EMBL/GenBank/DDBJ whole genome shotgun (WGS) entry which is preliminary data.</text>
</comment>
<dbReference type="Gene3D" id="3.40.50.720">
    <property type="entry name" value="NAD(P)-binding Rossmann-like Domain"/>
    <property type="match status" value="1"/>
</dbReference>
<dbReference type="PANTHER" id="PTHR43639">
    <property type="entry name" value="OXIDOREDUCTASE, SHORT-CHAIN DEHYDROGENASE/REDUCTASE FAMILY (AFU_ORTHOLOGUE AFUA_5G02870)"/>
    <property type="match status" value="1"/>
</dbReference>
<gene>
    <name evidence="4" type="ORF">CGZ93_17570</name>
</gene>